<dbReference type="GO" id="GO:0003676">
    <property type="term" value="F:nucleic acid binding"/>
    <property type="evidence" value="ECO:0007669"/>
    <property type="project" value="InterPro"/>
</dbReference>
<dbReference type="Gene3D" id="3.30.420.10">
    <property type="entry name" value="Ribonuclease H-like superfamily/Ribonuclease H"/>
    <property type="match status" value="1"/>
</dbReference>
<comment type="caution">
    <text evidence="3">The sequence shown here is derived from an EMBL/GenBank/DDBJ whole genome shotgun (WGS) entry which is preliminary data.</text>
</comment>
<sequence length="514" mass="56453">MVDYKQILRLRAEGVSQRGIAEVLGCSRNTVASVFAAATAAGVGFGEVVDLAADEVRHRLLPAPSKPDSDRVAPDFEHVHRELGRPSVTLLLLWNEYVATCRESGGVPYRYSFFNEQYRRWVAATGASMRIVRTPGESIEVDWAGDAMSFLDPLTGDPTDAWLFVAALSFSAFTYVEAFIDMTLVSWIDAHVHAFEAFGGTTRLLVPDNLRTGVSKADRYEPVLNPAYAGLAEHYRTAIVPARVKRPRDKPVVEGSVRFVANQVAAVLRDRRFVGLAELNEAIFELVDQINARPFQKREDSRQIVFLRDEQPLLHPLPPARFELADLRKAKAGPNYHIQVDGNFYSVPSALIGQSLDVRITTGTVGVFDGTERVACHVRLKGVRGRYATVTEHMPAGHRHRLSDWSPARFEQWAATIGPNTTAAIGAILASRKIVEQSYRSCLGVMALAKRHGGAARLEDTCGRALAATPAPSYTLIKKLWAAWEPADPPPAASLGDAGFVRGADYYGQSEDQS</sequence>
<dbReference type="InterPro" id="IPR054353">
    <property type="entry name" value="IstA-like_C"/>
</dbReference>
<evidence type="ECO:0000256" key="1">
    <source>
        <dbReference type="ARBA" id="ARBA00009277"/>
    </source>
</evidence>
<comment type="similarity">
    <text evidence="1">Belongs to the transposase IS21/IS408/IS1162 family.</text>
</comment>
<dbReference type="RefSeq" id="WP_144954731.1">
    <property type="nucleotide sequence ID" value="NZ_VMQU01000109.1"/>
</dbReference>
<dbReference type="PANTHER" id="PTHR35004">
    <property type="entry name" value="TRANSPOSASE RV3428C-RELATED"/>
    <property type="match status" value="1"/>
</dbReference>
<dbReference type="OrthoDB" id="3542865at2"/>
<dbReference type="SUPFAM" id="SSF53098">
    <property type="entry name" value="Ribonuclease H-like"/>
    <property type="match status" value="1"/>
</dbReference>
<dbReference type="Proteomes" id="UP000320513">
    <property type="component" value="Unassembled WGS sequence"/>
</dbReference>
<evidence type="ECO:0000313" key="4">
    <source>
        <dbReference type="Proteomes" id="UP000320513"/>
    </source>
</evidence>
<dbReference type="PANTHER" id="PTHR35004:SF8">
    <property type="entry name" value="TRANSPOSASE RV3428C-RELATED"/>
    <property type="match status" value="1"/>
</dbReference>
<dbReference type="InterPro" id="IPR001584">
    <property type="entry name" value="Integrase_cat-core"/>
</dbReference>
<evidence type="ECO:0000259" key="2">
    <source>
        <dbReference type="PROSITE" id="PS50994"/>
    </source>
</evidence>
<accession>A0A557XGV8</accession>
<gene>
    <name evidence="3" type="ORF">FPZ47_20850</name>
</gene>
<dbReference type="AlphaFoldDB" id="A0A557XGV8"/>
<dbReference type="Pfam" id="PF22483">
    <property type="entry name" value="Mu-transpos_C_2"/>
    <property type="match status" value="1"/>
</dbReference>
<dbReference type="EMBL" id="VMQU01000109">
    <property type="protein sequence ID" value="TVS84900.1"/>
    <property type="molecule type" value="Genomic_DNA"/>
</dbReference>
<dbReference type="GO" id="GO:0015074">
    <property type="term" value="P:DNA integration"/>
    <property type="evidence" value="ECO:0007669"/>
    <property type="project" value="InterPro"/>
</dbReference>
<dbReference type="InterPro" id="IPR036397">
    <property type="entry name" value="RNaseH_sf"/>
</dbReference>
<protein>
    <submittedName>
        <fullName evidence="3">IS21 family transposase</fullName>
    </submittedName>
</protein>
<feature type="domain" description="Integrase catalytic" evidence="2">
    <location>
        <begin position="131"/>
        <end position="326"/>
    </location>
</feature>
<dbReference type="Pfam" id="PF13384">
    <property type="entry name" value="HTH_23"/>
    <property type="match status" value="1"/>
</dbReference>
<reference evidence="3 4" key="1">
    <citation type="submission" date="2019-07" db="EMBL/GenBank/DDBJ databases">
        <title>New Mycobacterium species.</title>
        <authorList>
            <person name="Tortoli E."/>
            <person name="Ghielmetti G."/>
            <person name="Friedel U."/>
            <person name="Trovato A."/>
        </authorList>
    </citation>
    <scope>NUCLEOTIDE SEQUENCE [LARGE SCALE GENOMIC DNA]</scope>
    <source>
        <strain evidence="3 4">16-83</strain>
    </source>
</reference>
<dbReference type="NCBIfam" id="NF033546">
    <property type="entry name" value="transpos_IS21"/>
    <property type="match status" value="1"/>
</dbReference>
<organism evidence="3 4">
    <name type="scientific">Mycobacterium helveticum</name>
    <dbReference type="NCBI Taxonomy" id="2592811"/>
    <lineage>
        <taxon>Bacteria</taxon>
        <taxon>Bacillati</taxon>
        <taxon>Actinomycetota</taxon>
        <taxon>Actinomycetes</taxon>
        <taxon>Mycobacteriales</taxon>
        <taxon>Mycobacteriaceae</taxon>
        <taxon>Mycobacterium</taxon>
    </lineage>
</organism>
<dbReference type="PROSITE" id="PS50994">
    <property type="entry name" value="INTEGRASE"/>
    <property type="match status" value="1"/>
</dbReference>
<evidence type="ECO:0000313" key="3">
    <source>
        <dbReference type="EMBL" id="TVS84900.1"/>
    </source>
</evidence>
<dbReference type="InterPro" id="IPR012337">
    <property type="entry name" value="RNaseH-like_sf"/>
</dbReference>
<proteinExistence type="inferred from homology"/>
<keyword evidence="4" id="KW-1185">Reference proteome</keyword>
<name>A0A557XGV8_9MYCO</name>